<accession>A0AAV2SU48</accession>
<dbReference type="Proteomes" id="UP001497623">
    <property type="component" value="Unassembled WGS sequence"/>
</dbReference>
<evidence type="ECO:0008006" key="3">
    <source>
        <dbReference type="Google" id="ProtNLM"/>
    </source>
</evidence>
<reference evidence="1 2" key="1">
    <citation type="submission" date="2024-05" db="EMBL/GenBank/DDBJ databases">
        <authorList>
            <person name="Wallberg A."/>
        </authorList>
    </citation>
    <scope>NUCLEOTIDE SEQUENCE [LARGE SCALE GENOMIC DNA]</scope>
</reference>
<organism evidence="1 2">
    <name type="scientific">Meganyctiphanes norvegica</name>
    <name type="common">Northern krill</name>
    <name type="synonym">Thysanopoda norvegica</name>
    <dbReference type="NCBI Taxonomy" id="48144"/>
    <lineage>
        <taxon>Eukaryota</taxon>
        <taxon>Metazoa</taxon>
        <taxon>Ecdysozoa</taxon>
        <taxon>Arthropoda</taxon>
        <taxon>Crustacea</taxon>
        <taxon>Multicrustacea</taxon>
        <taxon>Malacostraca</taxon>
        <taxon>Eumalacostraca</taxon>
        <taxon>Eucarida</taxon>
        <taxon>Euphausiacea</taxon>
        <taxon>Euphausiidae</taxon>
        <taxon>Meganyctiphanes</taxon>
    </lineage>
</organism>
<sequence length="154" mass="17655">MNVQCSMMDKKNGGRLDVLYYKYFQGQPGSKLWPVISMLLVLSHGQATVERGFSINRQVTEVNQSELSLQARRTIKEHISYVGGLNNVEVTTDLLKSCGRASERYKQYCANLKKGKENERMGQKRRKLTDQKDDLVCKRSKLDVEIQKLKLAVK</sequence>
<comment type="caution">
    <text evidence="1">The sequence shown here is derived from an EMBL/GenBank/DDBJ whole genome shotgun (WGS) entry which is preliminary data.</text>
</comment>
<dbReference type="AlphaFoldDB" id="A0AAV2SU48"/>
<protein>
    <recommendedName>
        <fullName evidence="3">HAT C-terminal dimerisation domain-containing protein</fullName>
    </recommendedName>
</protein>
<feature type="non-terminal residue" evidence="1">
    <location>
        <position position="154"/>
    </location>
</feature>
<keyword evidence="2" id="KW-1185">Reference proteome</keyword>
<evidence type="ECO:0000313" key="1">
    <source>
        <dbReference type="EMBL" id="CAL4237904.1"/>
    </source>
</evidence>
<evidence type="ECO:0000313" key="2">
    <source>
        <dbReference type="Proteomes" id="UP001497623"/>
    </source>
</evidence>
<gene>
    <name evidence="1" type="ORF">MNOR_LOCUS40409</name>
</gene>
<dbReference type="EMBL" id="CAXKWB010122821">
    <property type="protein sequence ID" value="CAL4237904.1"/>
    <property type="molecule type" value="Genomic_DNA"/>
</dbReference>
<proteinExistence type="predicted"/>
<name>A0AAV2SU48_MEGNR</name>